<comment type="caution">
    <text evidence="1">The sequence shown here is derived from an EMBL/GenBank/DDBJ whole genome shotgun (WGS) entry which is preliminary data.</text>
</comment>
<name>A0A9Q2S1V9_9RHOB</name>
<sequence>MGFPFVVLAAFALSKGSPRLAETLHRHRVFSPIIAEWRANGAIAPRSKVFALGIMG</sequence>
<protein>
    <submittedName>
        <fullName evidence="1">DUF454 family protein</fullName>
    </submittedName>
</protein>
<organism evidence="1 2">
    <name type="scientific">Pseudosulfitobacter pseudonitzschiae</name>
    <dbReference type="NCBI Taxonomy" id="1402135"/>
    <lineage>
        <taxon>Bacteria</taxon>
        <taxon>Pseudomonadati</taxon>
        <taxon>Pseudomonadota</taxon>
        <taxon>Alphaproteobacteria</taxon>
        <taxon>Rhodobacterales</taxon>
        <taxon>Roseobacteraceae</taxon>
        <taxon>Pseudosulfitobacter</taxon>
    </lineage>
</organism>
<dbReference type="InterPro" id="IPR007401">
    <property type="entry name" value="DUF454"/>
</dbReference>
<gene>
    <name evidence="1" type="ORF">JQX14_18870</name>
</gene>
<dbReference type="EMBL" id="JAFBWN010000017">
    <property type="protein sequence ID" value="MBM2356622.1"/>
    <property type="molecule type" value="Genomic_DNA"/>
</dbReference>
<proteinExistence type="predicted"/>
<dbReference type="Pfam" id="PF04304">
    <property type="entry name" value="DUF454"/>
    <property type="match status" value="1"/>
</dbReference>
<dbReference type="Proteomes" id="UP000809337">
    <property type="component" value="Unassembled WGS sequence"/>
</dbReference>
<reference evidence="1" key="1">
    <citation type="submission" date="2021-01" db="EMBL/GenBank/DDBJ databases">
        <title>Diatom-associated Roseobacters Show Island Model of Population Structure.</title>
        <authorList>
            <person name="Qu L."/>
            <person name="Feng X."/>
            <person name="Chen Y."/>
            <person name="Li L."/>
            <person name="Wang X."/>
            <person name="Hu Z."/>
            <person name="Wang H."/>
            <person name="Luo H."/>
        </authorList>
    </citation>
    <scope>NUCLEOTIDE SEQUENCE</scope>
    <source>
        <strain evidence="1">SM26-45</strain>
    </source>
</reference>
<evidence type="ECO:0000313" key="1">
    <source>
        <dbReference type="EMBL" id="MBM2356622.1"/>
    </source>
</evidence>
<evidence type="ECO:0000313" key="2">
    <source>
        <dbReference type="Proteomes" id="UP000809337"/>
    </source>
</evidence>
<accession>A0A9Q2S1V9</accession>
<dbReference type="AlphaFoldDB" id="A0A9Q2S1V9"/>